<reference evidence="5 6" key="1">
    <citation type="submission" date="2023-03" db="EMBL/GenBank/DDBJ databases">
        <title>Genome insight into feeding habits of ladybird beetles.</title>
        <authorList>
            <person name="Li H.-S."/>
            <person name="Huang Y.-H."/>
            <person name="Pang H."/>
        </authorList>
    </citation>
    <scope>NUCLEOTIDE SEQUENCE [LARGE SCALE GENOMIC DNA]</scope>
    <source>
        <strain evidence="5">SYSU_2023b</strain>
        <tissue evidence="5">Whole body</tissue>
    </source>
</reference>
<dbReference type="PRINTS" id="PR00838">
    <property type="entry name" value="V5ALLERGEN"/>
</dbReference>
<dbReference type="Gene3D" id="3.40.33.10">
    <property type="entry name" value="CAP"/>
    <property type="match status" value="1"/>
</dbReference>
<evidence type="ECO:0000256" key="1">
    <source>
        <dbReference type="ARBA" id="ARBA00004613"/>
    </source>
</evidence>
<dbReference type="GO" id="GO:0005576">
    <property type="term" value="C:extracellular region"/>
    <property type="evidence" value="ECO:0007669"/>
    <property type="project" value="UniProtKB-SubCell"/>
</dbReference>
<evidence type="ECO:0000313" key="6">
    <source>
        <dbReference type="Proteomes" id="UP001431783"/>
    </source>
</evidence>
<dbReference type="PANTHER" id="PTHR10334">
    <property type="entry name" value="CYSTEINE-RICH SECRETORY PROTEIN-RELATED"/>
    <property type="match status" value="1"/>
</dbReference>
<dbReference type="PRINTS" id="PR00837">
    <property type="entry name" value="V5TPXLIKE"/>
</dbReference>
<dbReference type="SMART" id="SM00198">
    <property type="entry name" value="SCP"/>
    <property type="match status" value="1"/>
</dbReference>
<comment type="caution">
    <text evidence="5">The sequence shown here is derived from an EMBL/GenBank/DDBJ whole genome shotgun (WGS) entry which is preliminary data.</text>
</comment>
<name>A0AAW1UEU9_9CUCU</name>
<gene>
    <name evidence="5" type="ORF">WA026_019718</name>
</gene>
<proteinExistence type="predicted"/>
<protein>
    <recommendedName>
        <fullName evidence="4">SCP domain-containing protein</fullName>
    </recommendedName>
</protein>
<accession>A0AAW1UEU9</accession>
<evidence type="ECO:0000256" key="2">
    <source>
        <dbReference type="ARBA" id="ARBA00022525"/>
    </source>
</evidence>
<feature type="domain" description="SCP" evidence="4">
    <location>
        <begin position="36"/>
        <end position="188"/>
    </location>
</feature>
<organism evidence="5 6">
    <name type="scientific">Henosepilachna vigintioctopunctata</name>
    <dbReference type="NCBI Taxonomy" id="420089"/>
    <lineage>
        <taxon>Eukaryota</taxon>
        <taxon>Metazoa</taxon>
        <taxon>Ecdysozoa</taxon>
        <taxon>Arthropoda</taxon>
        <taxon>Hexapoda</taxon>
        <taxon>Insecta</taxon>
        <taxon>Pterygota</taxon>
        <taxon>Neoptera</taxon>
        <taxon>Endopterygota</taxon>
        <taxon>Coleoptera</taxon>
        <taxon>Polyphaga</taxon>
        <taxon>Cucujiformia</taxon>
        <taxon>Coccinelloidea</taxon>
        <taxon>Coccinellidae</taxon>
        <taxon>Epilachninae</taxon>
        <taxon>Epilachnini</taxon>
        <taxon>Henosepilachna</taxon>
    </lineage>
</organism>
<feature type="signal peptide" evidence="3">
    <location>
        <begin position="1"/>
        <end position="22"/>
    </location>
</feature>
<dbReference type="InterPro" id="IPR002413">
    <property type="entry name" value="V5_allergen-like"/>
</dbReference>
<keyword evidence="2" id="KW-0964">Secreted</keyword>
<dbReference type="SUPFAM" id="SSF55797">
    <property type="entry name" value="PR-1-like"/>
    <property type="match status" value="1"/>
</dbReference>
<keyword evidence="3" id="KW-0732">Signal</keyword>
<keyword evidence="6" id="KW-1185">Reference proteome</keyword>
<dbReference type="PROSITE" id="PS01010">
    <property type="entry name" value="CRISP_2"/>
    <property type="match status" value="1"/>
</dbReference>
<comment type="subcellular location">
    <subcellularLocation>
        <location evidence="1">Secreted</location>
    </subcellularLocation>
</comment>
<dbReference type="AlphaFoldDB" id="A0AAW1UEU9"/>
<evidence type="ECO:0000256" key="3">
    <source>
        <dbReference type="SAM" id="SignalP"/>
    </source>
</evidence>
<dbReference type="InterPro" id="IPR001283">
    <property type="entry name" value="CRISP-related"/>
</dbReference>
<dbReference type="InterPro" id="IPR018244">
    <property type="entry name" value="Allrgn_V5/Tpx1_CS"/>
</dbReference>
<dbReference type="Pfam" id="PF00188">
    <property type="entry name" value="CAP"/>
    <property type="match status" value="1"/>
</dbReference>
<evidence type="ECO:0000259" key="4">
    <source>
        <dbReference type="SMART" id="SM00198"/>
    </source>
</evidence>
<dbReference type="CDD" id="cd05380">
    <property type="entry name" value="CAP_euk"/>
    <property type="match status" value="1"/>
</dbReference>
<evidence type="ECO:0000313" key="5">
    <source>
        <dbReference type="EMBL" id="KAK9882206.1"/>
    </source>
</evidence>
<sequence>MAMSSFGILGVLLVIGVNYGSSYCPSGIYEQGVSAADRSTIVNKHNYLRGLISQGKVAGQPRATNMKHMQYSTILEQKAQEIANSCEFRHVTVTGTPWSWVGQNLYLHMSTGYGTGANWNEAIQSWFDEHKIYRFGSGFSSGTGHYTQMVWADTDNVGCGYAYYAKYGGFKYQKLYVCNYGPGGNYVGQNPYRT</sequence>
<dbReference type="InterPro" id="IPR014044">
    <property type="entry name" value="CAP_dom"/>
</dbReference>
<feature type="chain" id="PRO_5043564967" description="SCP domain-containing protein" evidence="3">
    <location>
        <begin position="23"/>
        <end position="194"/>
    </location>
</feature>
<dbReference type="Proteomes" id="UP001431783">
    <property type="component" value="Unassembled WGS sequence"/>
</dbReference>
<dbReference type="EMBL" id="JARQZJ010000073">
    <property type="protein sequence ID" value="KAK9882206.1"/>
    <property type="molecule type" value="Genomic_DNA"/>
</dbReference>
<dbReference type="PROSITE" id="PS01009">
    <property type="entry name" value="CRISP_1"/>
    <property type="match status" value="1"/>
</dbReference>
<dbReference type="InterPro" id="IPR035940">
    <property type="entry name" value="CAP_sf"/>
</dbReference>